<evidence type="ECO:0000313" key="3">
    <source>
        <dbReference type="Proteomes" id="UP000664534"/>
    </source>
</evidence>
<feature type="signal peptide" evidence="1">
    <location>
        <begin position="1"/>
        <end position="21"/>
    </location>
</feature>
<evidence type="ECO:0000313" key="2">
    <source>
        <dbReference type="EMBL" id="CAF9938294.1"/>
    </source>
</evidence>
<dbReference type="Proteomes" id="UP000664534">
    <property type="component" value="Unassembled WGS sequence"/>
</dbReference>
<reference evidence="2" key="1">
    <citation type="submission" date="2021-03" db="EMBL/GenBank/DDBJ databases">
        <authorList>
            <person name="Tagirdzhanova G."/>
        </authorList>
    </citation>
    <scope>NUCLEOTIDE SEQUENCE</scope>
</reference>
<sequence length="211" mass="23080">MAIQRFILTVALLSYGLTILAYPQANNFGEVRTHPRTLSGIVQRISVPTNSTKAPPLPPAPIGFIECFQDGQGRVTTDVDGCRPTLNYFRSFPAYRRIQDFKEGRWPKLPSKPPYAIHHELSNCAVQIASDDPSVIDDFSFEQARALATEILEVCGDHGGFGGFAPIGHGRGWRVSVVGFKLPPDPPDGTRLVEGISLVNETLVPVNNVEV</sequence>
<gene>
    <name evidence="2" type="ORF">IMSHALPRED_000748</name>
</gene>
<organism evidence="2 3">
    <name type="scientific">Imshaugia aleurites</name>
    <dbReference type="NCBI Taxonomy" id="172621"/>
    <lineage>
        <taxon>Eukaryota</taxon>
        <taxon>Fungi</taxon>
        <taxon>Dikarya</taxon>
        <taxon>Ascomycota</taxon>
        <taxon>Pezizomycotina</taxon>
        <taxon>Lecanoromycetes</taxon>
        <taxon>OSLEUM clade</taxon>
        <taxon>Lecanoromycetidae</taxon>
        <taxon>Lecanorales</taxon>
        <taxon>Lecanorineae</taxon>
        <taxon>Parmeliaceae</taxon>
        <taxon>Imshaugia</taxon>
    </lineage>
</organism>
<evidence type="ECO:0000256" key="1">
    <source>
        <dbReference type="SAM" id="SignalP"/>
    </source>
</evidence>
<dbReference type="OrthoDB" id="5421868at2759"/>
<keyword evidence="1" id="KW-0732">Signal</keyword>
<dbReference type="EMBL" id="CAJPDT010000107">
    <property type="protein sequence ID" value="CAF9938294.1"/>
    <property type="molecule type" value="Genomic_DNA"/>
</dbReference>
<name>A0A8H3GB57_9LECA</name>
<keyword evidence="3" id="KW-1185">Reference proteome</keyword>
<feature type="chain" id="PRO_5033993941" description="Ecp2 effector protein domain-containing protein" evidence="1">
    <location>
        <begin position="22"/>
        <end position="211"/>
    </location>
</feature>
<evidence type="ECO:0008006" key="4">
    <source>
        <dbReference type="Google" id="ProtNLM"/>
    </source>
</evidence>
<proteinExistence type="predicted"/>
<protein>
    <recommendedName>
        <fullName evidence="4">Ecp2 effector protein domain-containing protein</fullName>
    </recommendedName>
</protein>
<accession>A0A8H3GB57</accession>
<comment type="caution">
    <text evidence="2">The sequence shown here is derived from an EMBL/GenBank/DDBJ whole genome shotgun (WGS) entry which is preliminary data.</text>
</comment>
<dbReference type="AlphaFoldDB" id="A0A8H3GB57"/>